<dbReference type="InterPro" id="IPR026350">
    <property type="entry name" value="GxxExxY"/>
</dbReference>
<accession>A0A7V2ZHV7</accession>
<dbReference type="NCBIfam" id="TIGR04256">
    <property type="entry name" value="GxxExxY"/>
    <property type="match status" value="1"/>
</dbReference>
<dbReference type="Pfam" id="PF13366">
    <property type="entry name" value="PDDEXK_3"/>
    <property type="match status" value="1"/>
</dbReference>
<organism evidence="1">
    <name type="scientific">Ignavibacterium album</name>
    <dbReference type="NCBI Taxonomy" id="591197"/>
    <lineage>
        <taxon>Bacteria</taxon>
        <taxon>Pseudomonadati</taxon>
        <taxon>Ignavibacteriota</taxon>
        <taxon>Ignavibacteria</taxon>
        <taxon>Ignavibacteriales</taxon>
        <taxon>Ignavibacteriaceae</taxon>
        <taxon>Ignavibacterium</taxon>
    </lineage>
</organism>
<protein>
    <submittedName>
        <fullName evidence="1">GxxExxY protein</fullName>
    </submittedName>
</protein>
<evidence type="ECO:0000313" key="1">
    <source>
        <dbReference type="EMBL" id="HFI90237.1"/>
    </source>
</evidence>
<name>A0A7V2ZHV7_9BACT</name>
<sequence length="128" mass="14730">MDREQLNKLGSIILDASIEVHKQLGPGLLETVYELSLFKELTLRNLNVRRQVPVPVMYKGEDLNAEFKIDILVENEIIIELKAVETLLPVHSAQLLTYLRLTEKKLGYLINFNVPKLIEGFNRIVNNF</sequence>
<proteinExistence type="predicted"/>
<dbReference type="AlphaFoldDB" id="A0A7V2ZHV7"/>
<gene>
    <name evidence="1" type="ORF">ENS31_01760</name>
</gene>
<dbReference type="InterPro" id="IPR011604">
    <property type="entry name" value="PDDEXK-like_dom_sf"/>
</dbReference>
<dbReference type="EMBL" id="DSUJ01000007">
    <property type="protein sequence ID" value="HFI90237.1"/>
    <property type="molecule type" value="Genomic_DNA"/>
</dbReference>
<reference evidence="1" key="1">
    <citation type="journal article" date="2020" name="mSystems">
        <title>Genome- and Community-Level Interaction Insights into Carbon Utilization and Element Cycling Functions of Hydrothermarchaeota in Hydrothermal Sediment.</title>
        <authorList>
            <person name="Zhou Z."/>
            <person name="Liu Y."/>
            <person name="Xu W."/>
            <person name="Pan J."/>
            <person name="Luo Z.H."/>
            <person name="Li M."/>
        </authorList>
    </citation>
    <scope>NUCLEOTIDE SEQUENCE [LARGE SCALE GENOMIC DNA]</scope>
    <source>
        <strain evidence="1">SpSt-479</strain>
    </source>
</reference>
<dbReference type="Gene3D" id="3.90.320.10">
    <property type="match status" value="1"/>
</dbReference>
<comment type="caution">
    <text evidence="1">The sequence shown here is derived from an EMBL/GenBank/DDBJ whole genome shotgun (WGS) entry which is preliminary data.</text>
</comment>